<feature type="region of interest" description="Disordered" evidence="1">
    <location>
        <begin position="70"/>
        <end position="123"/>
    </location>
</feature>
<reference evidence="3" key="1">
    <citation type="submission" date="2023-10" db="EMBL/GenBank/DDBJ databases">
        <authorList>
            <person name="Hackl T."/>
        </authorList>
    </citation>
    <scope>NUCLEOTIDE SEQUENCE</scope>
</reference>
<comment type="caution">
    <text evidence="3">The sequence shown here is derived from an EMBL/GenBank/DDBJ whole genome shotgun (WGS) entry which is preliminary data.</text>
</comment>
<sequence length="147" mass="16016">MAPRPDRPPYEAGVPLDGGGNTSNLAGSPSSFSPTGLEIGLIVGVITVVILSLLWLFVWRSRRIRAAKNAEAAAASTRFDNDATDAQDSSAPAPLPKDDRTSTVDTDEVSSIERPPPSRRRPVVDWNHWVHPTQRNTVEEHEIANRV</sequence>
<gene>
    <name evidence="3" type="ORF">KHLLAP_LOCUS4177</name>
</gene>
<organism evidence="3 4">
    <name type="scientific">Anthostomella pinea</name>
    <dbReference type="NCBI Taxonomy" id="933095"/>
    <lineage>
        <taxon>Eukaryota</taxon>
        <taxon>Fungi</taxon>
        <taxon>Dikarya</taxon>
        <taxon>Ascomycota</taxon>
        <taxon>Pezizomycotina</taxon>
        <taxon>Sordariomycetes</taxon>
        <taxon>Xylariomycetidae</taxon>
        <taxon>Xylariales</taxon>
        <taxon>Xylariaceae</taxon>
        <taxon>Anthostomella</taxon>
    </lineage>
</organism>
<feature type="transmembrane region" description="Helical" evidence="2">
    <location>
        <begin position="39"/>
        <end position="59"/>
    </location>
</feature>
<keyword evidence="2" id="KW-0472">Membrane</keyword>
<protein>
    <submittedName>
        <fullName evidence="3">Uu.00g111030.m01.CDS01</fullName>
    </submittedName>
</protein>
<name>A0AAI8VF16_9PEZI</name>
<proteinExistence type="predicted"/>
<dbReference type="EMBL" id="CAUWAG010000006">
    <property type="protein sequence ID" value="CAJ2503709.1"/>
    <property type="molecule type" value="Genomic_DNA"/>
</dbReference>
<evidence type="ECO:0000256" key="1">
    <source>
        <dbReference type="SAM" id="MobiDB-lite"/>
    </source>
</evidence>
<keyword evidence="2" id="KW-0812">Transmembrane</keyword>
<dbReference type="Proteomes" id="UP001295740">
    <property type="component" value="Unassembled WGS sequence"/>
</dbReference>
<feature type="region of interest" description="Disordered" evidence="1">
    <location>
        <begin position="1"/>
        <end position="30"/>
    </location>
</feature>
<accession>A0AAI8VF16</accession>
<keyword evidence="2" id="KW-1133">Transmembrane helix</keyword>
<dbReference type="AlphaFoldDB" id="A0AAI8VF16"/>
<keyword evidence="4" id="KW-1185">Reference proteome</keyword>
<evidence type="ECO:0000313" key="3">
    <source>
        <dbReference type="EMBL" id="CAJ2503709.1"/>
    </source>
</evidence>
<evidence type="ECO:0000313" key="4">
    <source>
        <dbReference type="Proteomes" id="UP001295740"/>
    </source>
</evidence>
<evidence type="ECO:0000256" key="2">
    <source>
        <dbReference type="SAM" id="Phobius"/>
    </source>
</evidence>